<accession>A0A1W6MJK9</accession>
<dbReference type="Proteomes" id="UP000193431">
    <property type="component" value="Chromosome"/>
</dbReference>
<evidence type="ECO:0000313" key="2">
    <source>
        <dbReference type="Proteomes" id="UP000193431"/>
    </source>
</evidence>
<dbReference type="SUPFAM" id="SSF56112">
    <property type="entry name" value="Protein kinase-like (PK-like)"/>
    <property type="match status" value="1"/>
</dbReference>
<sequence>MSKDRLFVLSPNWQDKKELIENSILSFEEKGSVIHEQRNTVKNFQVQDDVINIKRFRTPHLLNSIVYRTIRKSKAKRSFENASYLMEQGIGTPEPIAFIENYSNGLLGQSFYISRYQDHDFTFREIIHDEGMENRVKILKEFTHFMHGMHEAGIYFEDHSPGNTLIKKVGDNYYFYLVDLNRMKFFTLTKEDRIKNFYRLTPYRSMHEIMGREYARIMGWDPEETVEQIMSHVDQFQKSFYRKRRWKNRFKILIGKKPKI</sequence>
<dbReference type="OrthoDB" id="9773772at2"/>
<dbReference type="RefSeq" id="WP_085766449.1">
    <property type="nucleotide sequence ID" value="NZ_CP019344.1"/>
</dbReference>
<gene>
    <name evidence="1" type="ORF">BST97_06370</name>
</gene>
<dbReference type="Gene3D" id="1.10.510.10">
    <property type="entry name" value="Transferase(Phosphotransferase) domain 1"/>
    <property type="match status" value="1"/>
</dbReference>
<protein>
    <recommendedName>
        <fullName evidence="3">Kdo domain containing protein</fullName>
    </recommendedName>
</protein>
<keyword evidence="2" id="KW-1185">Reference proteome</keyword>
<organism evidence="1 2">
    <name type="scientific">Nonlabens spongiae</name>
    <dbReference type="NCBI Taxonomy" id="331648"/>
    <lineage>
        <taxon>Bacteria</taxon>
        <taxon>Pseudomonadati</taxon>
        <taxon>Bacteroidota</taxon>
        <taxon>Flavobacteriia</taxon>
        <taxon>Flavobacteriales</taxon>
        <taxon>Flavobacteriaceae</taxon>
        <taxon>Nonlabens</taxon>
    </lineage>
</organism>
<dbReference type="AlphaFoldDB" id="A0A1W6MJK9"/>
<dbReference type="Pfam" id="PF06293">
    <property type="entry name" value="Kdo"/>
    <property type="match status" value="1"/>
</dbReference>
<dbReference type="STRING" id="331648.BST97_06370"/>
<evidence type="ECO:0000313" key="1">
    <source>
        <dbReference type="EMBL" id="ARN77649.1"/>
    </source>
</evidence>
<name>A0A1W6MJK9_9FLAO</name>
<reference evidence="1 2" key="1">
    <citation type="submission" date="2016-11" db="EMBL/GenBank/DDBJ databases">
        <title>Trade-off between light-utilization and light-protection in marine flavobacteria.</title>
        <authorList>
            <person name="Kumagai Y."/>
        </authorList>
    </citation>
    <scope>NUCLEOTIDE SEQUENCE [LARGE SCALE GENOMIC DNA]</scope>
    <source>
        <strain evidence="1 2">JCM 13191</strain>
    </source>
</reference>
<dbReference type="EMBL" id="CP019344">
    <property type="protein sequence ID" value="ARN77649.1"/>
    <property type="molecule type" value="Genomic_DNA"/>
</dbReference>
<proteinExistence type="predicted"/>
<evidence type="ECO:0008006" key="3">
    <source>
        <dbReference type="Google" id="ProtNLM"/>
    </source>
</evidence>
<dbReference type="InterPro" id="IPR011009">
    <property type="entry name" value="Kinase-like_dom_sf"/>
</dbReference>